<organism evidence="3 4">
    <name type="scientific">Kribbella caucasensis</name>
    <dbReference type="NCBI Taxonomy" id="2512215"/>
    <lineage>
        <taxon>Bacteria</taxon>
        <taxon>Bacillati</taxon>
        <taxon>Actinomycetota</taxon>
        <taxon>Actinomycetes</taxon>
        <taxon>Propionibacteriales</taxon>
        <taxon>Kribbellaceae</taxon>
        <taxon>Kribbella</taxon>
    </lineage>
</organism>
<dbReference type="OrthoDB" id="9773047at2"/>
<name>A0A4R6K635_9ACTN</name>
<comment type="caution">
    <text evidence="3">The sequence shown here is derived from an EMBL/GenBank/DDBJ whole genome shotgun (WGS) entry which is preliminary data.</text>
</comment>
<evidence type="ECO:0000256" key="1">
    <source>
        <dbReference type="SAM" id="MobiDB-lite"/>
    </source>
</evidence>
<dbReference type="InterPro" id="IPR001466">
    <property type="entry name" value="Beta-lactam-related"/>
</dbReference>
<dbReference type="PANTHER" id="PTHR43283:SF7">
    <property type="entry name" value="BETA-LACTAMASE-RELATED DOMAIN-CONTAINING PROTEIN"/>
    <property type="match status" value="1"/>
</dbReference>
<keyword evidence="4" id="KW-1185">Reference proteome</keyword>
<protein>
    <submittedName>
        <fullName evidence="3">CubicO group peptidase (Beta-lactamase class C family)</fullName>
    </submittedName>
</protein>
<dbReference type="AlphaFoldDB" id="A0A4R6K635"/>
<proteinExistence type="predicted"/>
<evidence type="ECO:0000313" key="4">
    <source>
        <dbReference type="Proteomes" id="UP000295388"/>
    </source>
</evidence>
<dbReference type="SUPFAM" id="SSF56601">
    <property type="entry name" value="beta-lactamase/transpeptidase-like"/>
    <property type="match status" value="1"/>
</dbReference>
<evidence type="ECO:0000313" key="3">
    <source>
        <dbReference type="EMBL" id="TDO43286.1"/>
    </source>
</evidence>
<feature type="compositionally biased region" description="Low complexity" evidence="1">
    <location>
        <begin position="336"/>
        <end position="363"/>
    </location>
</feature>
<dbReference type="InterPro" id="IPR012338">
    <property type="entry name" value="Beta-lactam/transpept-like"/>
</dbReference>
<dbReference type="Proteomes" id="UP000295388">
    <property type="component" value="Unassembled WGS sequence"/>
</dbReference>
<dbReference type="Pfam" id="PF00144">
    <property type="entry name" value="Beta-lactamase"/>
    <property type="match status" value="1"/>
</dbReference>
<dbReference type="EMBL" id="SNWQ01000018">
    <property type="protein sequence ID" value="TDO43286.1"/>
    <property type="molecule type" value="Genomic_DNA"/>
</dbReference>
<reference evidence="3 4" key="1">
    <citation type="submission" date="2019-03" db="EMBL/GenBank/DDBJ databases">
        <title>Genomic Encyclopedia of Type Strains, Phase III (KMG-III): the genomes of soil and plant-associated and newly described type strains.</title>
        <authorList>
            <person name="Whitman W."/>
        </authorList>
    </citation>
    <scope>NUCLEOTIDE SEQUENCE [LARGE SCALE GENOMIC DNA]</scope>
    <source>
        <strain evidence="3 4">VKM Ac-2527</strain>
    </source>
</reference>
<evidence type="ECO:0000259" key="2">
    <source>
        <dbReference type="Pfam" id="PF00144"/>
    </source>
</evidence>
<feature type="region of interest" description="Disordered" evidence="1">
    <location>
        <begin position="336"/>
        <end position="367"/>
    </location>
</feature>
<dbReference type="InterPro" id="IPR050789">
    <property type="entry name" value="Diverse_Enzym_Activities"/>
</dbReference>
<feature type="domain" description="Beta-lactamase-related" evidence="2">
    <location>
        <begin position="39"/>
        <end position="301"/>
    </location>
</feature>
<dbReference type="Gene3D" id="3.40.710.10">
    <property type="entry name" value="DD-peptidase/beta-lactamase superfamily"/>
    <property type="match status" value="1"/>
</dbReference>
<dbReference type="PANTHER" id="PTHR43283">
    <property type="entry name" value="BETA-LACTAMASE-RELATED"/>
    <property type="match status" value="1"/>
</dbReference>
<accession>A0A4R6K635</accession>
<sequence length="489" mass="52825">MTGVSRLPRSTAEDQGLSSGALDAFVAALDSSGQEIQTLMVLRHGHVVREEEWSPYRLADPHLLFSVSKSFTSIGIGLAIEAGLLSLDDKVISFFPDELPDQVGDNLAAMEIRHLLTMTTGHDQDTVERLSKDRRMVGIFLGLEVEHEPGTVFVYNSGATYMLSAILQKLTGERLLDFLRPRLFEPLGATEATWEVSREGITTGGWGLSLNTESLARFGQLLLQRGQWEGRQLLPAEWIDAATSKQVDNSNQDNPDWQQGYGYQFWRSRHGGYRGDGAFGQYCLVFPEHDAAVIITSAGFDMQETLDVVWEHFLPVLEGAAPTEARQVGPLLIAPPSGGVPSDVQSGVPSGVQGGVPSSVQGGVPSGGAGRTYRFEENHAGLTAVRLDADGTGTFTFGPVAAGELAASGSQEITIAPGSWEEQAYLLREPKQRIVTNAYSEGSTFVATIRLLETPYVITLACRPTGDALTVDLKFNVAFGPTEVQLVSV</sequence>
<gene>
    <name evidence="3" type="ORF">EV643_11827</name>
</gene>